<dbReference type="FunFam" id="3.40.630.10:FF:000084">
    <property type="entry name" value="Carboxypeptidase B2"/>
    <property type="match status" value="1"/>
</dbReference>
<dbReference type="PANTHER" id="PTHR11705:SF140">
    <property type="entry name" value="FI02848P-RELATED"/>
    <property type="match status" value="1"/>
</dbReference>
<name>A0A9N9WL92_9DIPT</name>
<dbReference type="Pfam" id="PF00246">
    <property type="entry name" value="Peptidase_M14"/>
    <property type="match status" value="1"/>
</dbReference>
<keyword evidence="8" id="KW-0862">Zinc</keyword>
<evidence type="ECO:0000256" key="11">
    <source>
        <dbReference type="SAM" id="SignalP"/>
    </source>
</evidence>
<keyword evidence="4" id="KW-0645">Protease</keyword>
<dbReference type="SMART" id="SM00631">
    <property type="entry name" value="Zn_pept"/>
    <property type="match status" value="1"/>
</dbReference>
<evidence type="ECO:0000256" key="2">
    <source>
        <dbReference type="ARBA" id="ARBA00005988"/>
    </source>
</evidence>
<dbReference type="PANTHER" id="PTHR11705">
    <property type="entry name" value="PROTEASE FAMILY M14 CARBOXYPEPTIDASE A,B"/>
    <property type="match status" value="1"/>
</dbReference>
<evidence type="ECO:0000256" key="6">
    <source>
        <dbReference type="ARBA" id="ARBA00022729"/>
    </source>
</evidence>
<dbReference type="InterPro" id="IPR000834">
    <property type="entry name" value="Peptidase_M14"/>
</dbReference>
<evidence type="ECO:0000256" key="1">
    <source>
        <dbReference type="ARBA" id="ARBA00001947"/>
    </source>
</evidence>
<comment type="similarity">
    <text evidence="2 10">Belongs to the peptidase M14 family.</text>
</comment>
<evidence type="ECO:0000259" key="12">
    <source>
        <dbReference type="PROSITE" id="PS52035"/>
    </source>
</evidence>
<dbReference type="Gene3D" id="3.40.630.10">
    <property type="entry name" value="Zn peptidases"/>
    <property type="match status" value="1"/>
</dbReference>
<feature type="chain" id="PRO_5040118405" description="Peptidase M14 domain-containing protein" evidence="11">
    <location>
        <begin position="22"/>
        <end position="350"/>
    </location>
</feature>
<evidence type="ECO:0000256" key="3">
    <source>
        <dbReference type="ARBA" id="ARBA00022645"/>
    </source>
</evidence>
<proteinExistence type="inferred from homology"/>
<comment type="caution">
    <text evidence="10">Lacks conserved residue(s) required for the propagation of feature annotation.</text>
</comment>
<dbReference type="AlphaFoldDB" id="A0A9N9WL92"/>
<dbReference type="GO" id="GO:0004181">
    <property type="term" value="F:metallocarboxypeptidase activity"/>
    <property type="evidence" value="ECO:0007669"/>
    <property type="project" value="InterPro"/>
</dbReference>
<keyword evidence="5" id="KW-0479">Metal-binding</keyword>
<sequence>MNKVAKVLLFLGICGFSAINASPIPTSYRTADFNRYWTLNEINEYILDLGARFPNITEVEEMGITAENRTIYGIRIVNNAILQENNYSMPILLITAGATARDWISMMAAMNIIHELVEHYHEFRILVDYLEWFIVPVLNPDGYEFSRAEGNRAWTKNRRPNTGSNCIGVNIERNFDIYWDSDINSSADPCDDNFRGSEPASEEESRFLKLFFSLARPVEVAYISIQAGLPNTFNGAIAYPYAFSNEAIPNEWDRMQPVAHDMSGNVNRMTGARYRTGSASNLANPTSGTSPDYAKSFVDIPYVYTIFTNPSGSSGWDAPEWRINPTVDQVFAAIDDLSRHLIFSPTFKEN</sequence>
<dbReference type="GO" id="GO:0005615">
    <property type="term" value="C:extracellular space"/>
    <property type="evidence" value="ECO:0007669"/>
    <property type="project" value="TreeGrafter"/>
</dbReference>
<dbReference type="GO" id="GO:0008270">
    <property type="term" value="F:zinc ion binding"/>
    <property type="evidence" value="ECO:0007669"/>
    <property type="project" value="InterPro"/>
</dbReference>
<organism evidence="13 14">
    <name type="scientific">Chironomus riparius</name>
    <dbReference type="NCBI Taxonomy" id="315576"/>
    <lineage>
        <taxon>Eukaryota</taxon>
        <taxon>Metazoa</taxon>
        <taxon>Ecdysozoa</taxon>
        <taxon>Arthropoda</taxon>
        <taxon>Hexapoda</taxon>
        <taxon>Insecta</taxon>
        <taxon>Pterygota</taxon>
        <taxon>Neoptera</taxon>
        <taxon>Endopterygota</taxon>
        <taxon>Diptera</taxon>
        <taxon>Nematocera</taxon>
        <taxon>Chironomoidea</taxon>
        <taxon>Chironomidae</taxon>
        <taxon>Chironominae</taxon>
        <taxon>Chironomus</taxon>
    </lineage>
</organism>
<keyword evidence="14" id="KW-1185">Reference proteome</keyword>
<dbReference type="PROSITE" id="PS52035">
    <property type="entry name" value="PEPTIDASE_M14"/>
    <property type="match status" value="1"/>
</dbReference>
<evidence type="ECO:0000256" key="8">
    <source>
        <dbReference type="ARBA" id="ARBA00022833"/>
    </source>
</evidence>
<keyword evidence="3" id="KW-0121">Carboxypeptidase</keyword>
<evidence type="ECO:0000313" key="13">
    <source>
        <dbReference type="EMBL" id="CAG9799912.1"/>
    </source>
</evidence>
<comment type="cofactor">
    <cofactor evidence="1">
        <name>Zn(2+)</name>
        <dbReference type="ChEBI" id="CHEBI:29105"/>
    </cofactor>
</comment>
<accession>A0A9N9WL92</accession>
<protein>
    <recommendedName>
        <fullName evidence="12">Peptidase M14 domain-containing protein</fullName>
    </recommendedName>
</protein>
<feature type="signal peptide" evidence="11">
    <location>
        <begin position="1"/>
        <end position="21"/>
    </location>
</feature>
<dbReference type="SUPFAM" id="SSF53187">
    <property type="entry name" value="Zn-dependent exopeptidases"/>
    <property type="match status" value="1"/>
</dbReference>
<evidence type="ECO:0000256" key="10">
    <source>
        <dbReference type="PROSITE-ProRule" id="PRU01379"/>
    </source>
</evidence>
<keyword evidence="7" id="KW-0378">Hydrolase</keyword>
<dbReference type="GO" id="GO:0006508">
    <property type="term" value="P:proteolysis"/>
    <property type="evidence" value="ECO:0007669"/>
    <property type="project" value="UniProtKB-KW"/>
</dbReference>
<keyword evidence="6 11" id="KW-0732">Signal</keyword>
<evidence type="ECO:0000256" key="5">
    <source>
        <dbReference type="ARBA" id="ARBA00022723"/>
    </source>
</evidence>
<dbReference type="EMBL" id="OU895877">
    <property type="protein sequence ID" value="CAG9799912.1"/>
    <property type="molecule type" value="Genomic_DNA"/>
</dbReference>
<evidence type="ECO:0000256" key="4">
    <source>
        <dbReference type="ARBA" id="ARBA00022670"/>
    </source>
</evidence>
<keyword evidence="9" id="KW-0482">Metalloprotease</keyword>
<gene>
    <name evidence="13" type="ORF">CHIRRI_LOCUS2870</name>
</gene>
<evidence type="ECO:0000256" key="9">
    <source>
        <dbReference type="ARBA" id="ARBA00023049"/>
    </source>
</evidence>
<evidence type="ECO:0000313" key="14">
    <source>
        <dbReference type="Proteomes" id="UP001153620"/>
    </source>
</evidence>
<feature type="domain" description="Peptidase M14" evidence="12">
    <location>
        <begin position="35"/>
        <end position="341"/>
    </location>
</feature>
<dbReference type="OrthoDB" id="3626597at2759"/>
<evidence type="ECO:0000256" key="7">
    <source>
        <dbReference type="ARBA" id="ARBA00022801"/>
    </source>
</evidence>
<dbReference type="Proteomes" id="UP001153620">
    <property type="component" value="Chromosome 1"/>
</dbReference>
<reference evidence="13" key="1">
    <citation type="submission" date="2022-01" db="EMBL/GenBank/DDBJ databases">
        <authorList>
            <person name="King R."/>
        </authorList>
    </citation>
    <scope>NUCLEOTIDE SEQUENCE</scope>
</reference>
<reference evidence="13" key="2">
    <citation type="submission" date="2022-10" db="EMBL/GenBank/DDBJ databases">
        <authorList>
            <consortium name="ENA_rothamsted_submissions"/>
            <consortium name="culmorum"/>
            <person name="King R."/>
        </authorList>
    </citation>
    <scope>NUCLEOTIDE SEQUENCE</scope>
</reference>